<keyword evidence="3" id="KW-1185">Reference proteome</keyword>
<sequence>MMQKYFKTQKLAAGIYTGIVIIVFFYTLCFMTEYKDLFGLKLTQNDQISFFHDYILQIFNKQIFTFAVFGILVILLSFLLEIFGKIPDKFALIIMELSLLLCCACSAYALFNLQAIESYYAGLDFQYLRLESASDYKPHFATFRIGLGIYISHILCCAFYIVAIGRSHFKFQKNQKKRSTRNG</sequence>
<keyword evidence="1" id="KW-0812">Transmembrane</keyword>
<feature type="transmembrane region" description="Helical" evidence="1">
    <location>
        <begin position="63"/>
        <end position="83"/>
    </location>
</feature>
<dbReference type="Proteomes" id="UP000028525">
    <property type="component" value="Unassembled WGS sequence"/>
</dbReference>
<accession>A0A084JHX5</accession>
<keyword evidence="1" id="KW-0472">Membrane</keyword>
<proteinExistence type="predicted"/>
<reference evidence="2 3" key="1">
    <citation type="submission" date="2014-07" db="EMBL/GenBank/DDBJ databases">
        <title>Draft genome of Clostridium celerecrescens 152B isolated from sediments associated with methane hydrate from Krishna Godavari basin.</title>
        <authorList>
            <person name="Honkalas V.S."/>
            <person name="Dabir A.P."/>
            <person name="Arora P."/>
            <person name="Dhakephalkar P.K."/>
        </authorList>
    </citation>
    <scope>NUCLEOTIDE SEQUENCE [LARGE SCALE GENOMIC DNA]</scope>
    <source>
        <strain evidence="2 3">152B</strain>
    </source>
</reference>
<evidence type="ECO:0000256" key="1">
    <source>
        <dbReference type="SAM" id="Phobius"/>
    </source>
</evidence>
<dbReference type="EMBL" id="JPME01000023">
    <property type="protein sequence ID" value="KEZ88559.1"/>
    <property type="molecule type" value="Genomic_DNA"/>
</dbReference>
<comment type="caution">
    <text evidence="2">The sequence shown here is derived from an EMBL/GenBank/DDBJ whole genome shotgun (WGS) entry which is preliminary data.</text>
</comment>
<organism evidence="2 3">
    <name type="scientific">Lacrimispora celerecrescens</name>
    <dbReference type="NCBI Taxonomy" id="29354"/>
    <lineage>
        <taxon>Bacteria</taxon>
        <taxon>Bacillati</taxon>
        <taxon>Bacillota</taxon>
        <taxon>Clostridia</taxon>
        <taxon>Lachnospirales</taxon>
        <taxon>Lachnospiraceae</taxon>
        <taxon>Lacrimispora</taxon>
    </lineage>
</organism>
<keyword evidence="1" id="KW-1133">Transmembrane helix</keyword>
<dbReference type="RefSeq" id="WP_038283431.1">
    <property type="nucleotide sequence ID" value="NZ_JPME01000023.1"/>
</dbReference>
<feature type="transmembrane region" description="Helical" evidence="1">
    <location>
        <begin position="147"/>
        <end position="169"/>
    </location>
</feature>
<feature type="transmembrane region" description="Helical" evidence="1">
    <location>
        <begin position="12"/>
        <end position="34"/>
    </location>
</feature>
<dbReference type="OrthoDB" id="2037688at2"/>
<dbReference type="STRING" id="29354.IO98_17975"/>
<dbReference type="AlphaFoldDB" id="A0A084JHX5"/>
<evidence type="ECO:0000313" key="3">
    <source>
        <dbReference type="Proteomes" id="UP000028525"/>
    </source>
</evidence>
<gene>
    <name evidence="2" type="ORF">IO98_17975</name>
</gene>
<protein>
    <submittedName>
        <fullName evidence="2">Uncharacterized protein</fullName>
    </submittedName>
</protein>
<feature type="transmembrane region" description="Helical" evidence="1">
    <location>
        <begin position="90"/>
        <end position="111"/>
    </location>
</feature>
<evidence type="ECO:0000313" key="2">
    <source>
        <dbReference type="EMBL" id="KEZ88559.1"/>
    </source>
</evidence>
<name>A0A084JHX5_9FIRM</name>